<accession>A0ACC3AE90</accession>
<keyword evidence="2" id="KW-1185">Reference proteome</keyword>
<gene>
    <name evidence="1" type="ORF">H2198_002489</name>
</gene>
<protein>
    <submittedName>
        <fullName evidence="1">Uncharacterized protein</fullName>
    </submittedName>
</protein>
<dbReference type="EMBL" id="JAPDRQ010000030">
    <property type="protein sequence ID" value="KAJ9660552.1"/>
    <property type="molecule type" value="Genomic_DNA"/>
</dbReference>
<organism evidence="1 2">
    <name type="scientific">Neophaeococcomyces mojaviensis</name>
    <dbReference type="NCBI Taxonomy" id="3383035"/>
    <lineage>
        <taxon>Eukaryota</taxon>
        <taxon>Fungi</taxon>
        <taxon>Dikarya</taxon>
        <taxon>Ascomycota</taxon>
        <taxon>Pezizomycotina</taxon>
        <taxon>Eurotiomycetes</taxon>
        <taxon>Chaetothyriomycetidae</taxon>
        <taxon>Chaetothyriales</taxon>
        <taxon>Chaetothyriales incertae sedis</taxon>
        <taxon>Neophaeococcomyces</taxon>
    </lineage>
</organism>
<sequence length="154" mass="17361">MGRWGYTMFQGDTDHDIVSEFESATDVSMHDPPEQLAEARKKLDAGLSMELMQMSKERLTDMNMLVDTGYTCVILAAFMMHVGARIAPEDRQHIKKVLPGISSKTGFVLPIGDSGFRDPGKAQFTAALENYVDGERRDFFLPRSVQWIPHDARH</sequence>
<dbReference type="Proteomes" id="UP001172386">
    <property type="component" value="Unassembled WGS sequence"/>
</dbReference>
<evidence type="ECO:0000313" key="1">
    <source>
        <dbReference type="EMBL" id="KAJ9660552.1"/>
    </source>
</evidence>
<comment type="caution">
    <text evidence="1">The sequence shown here is derived from an EMBL/GenBank/DDBJ whole genome shotgun (WGS) entry which is preliminary data.</text>
</comment>
<reference evidence="1" key="1">
    <citation type="submission" date="2022-10" db="EMBL/GenBank/DDBJ databases">
        <title>Culturing micro-colonial fungi from biological soil crusts in the Mojave desert and describing Neophaeococcomyces mojavensis, and introducing the new genera and species Taxawa tesnikishii.</title>
        <authorList>
            <person name="Kurbessoian T."/>
            <person name="Stajich J.E."/>
        </authorList>
    </citation>
    <scope>NUCLEOTIDE SEQUENCE</scope>
    <source>
        <strain evidence="1">JES_112</strain>
    </source>
</reference>
<evidence type="ECO:0000313" key="2">
    <source>
        <dbReference type="Proteomes" id="UP001172386"/>
    </source>
</evidence>
<name>A0ACC3AE90_9EURO</name>
<proteinExistence type="predicted"/>